<evidence type="ECO:0000256" key="5">
    <source>
        <dbReference type="SAM" id="MobiDB-lite"/>
    </source>
</evidence>
<keyword evidence="2 6" id="KW-0812">Transmembrane</keyword>
<feature type="transmembrane region" description="Helical" evidence="6">
    <location>
        <begin position="78"/>
        <end position="98"/>
    </location>
</feature>
<dbReference type="PANTHER" id="PTHR31323:SF15">
    <property type="entry name" value="MECHANOSENSITIVE ION CHANNEL PROTEIN MSY1"/>
    <property type="match status" value="1"/>
</dbReference>
<evidence type="ECO:0000313" key="10">
    <source>
        <dbReference type="Proteomes" id="UP000807342"/>
    </source>
</evidence>
<dbReference type="Gene3D" id="2.30.30.60">
    <property type="match status" value="1"/>
</dbReference>
<dbReference type="GO" id="GO:0006874">
    <property type="term" value="P:intracellular calcium ion homeostasis"/>
    <property type="evidence" value="ECO:0007669"/>
    <property type="project" value="TreeGrafter"/>
</dbReference>
<dbReference type="OrthoDB" id="544685at2759"/>
<feature type="transmembrane region" description="Helical" evidence="6">
    <location>
        <begin position="202"/>
        <end position="228"/>
    </location>
</feature>
<comment type="subcellular location">
    <subcellularLocation>
        <location evidence="1">Membrane</location>
    </subcellularLocation>
</comment>
<protein>
    <recommendedName>
        <fullName evidence="11">Mechanosensitive ion channel protein</fullName>
    </recommendedName>
</protein>
<feature type="domain" description="Mechanosensitive ion channel protein Msy1/2-like transmembrane" evidence="8">
    <location>
        <begin position="78"/>
        <end position="230"/>
    </location>
</feature>
<dbReference type="PANTHER" id="PTHR31323">
    <property type="entry name" value="MECHANOSENSITIVE ION CHANNEL PROTEIN MSY2"/>
    <property type="match status" value="1"/>
</dbReference>
<dbReference type="GO" id="GO:0005262">
    <property type="term" value="F:calcium channel activity"/>
    <property type="evidence" value="ECO:0007669"/>
    <property type="project" value="TreeGrafter"/>
</dbReference>
<evidence type="ECO:0000256" key="1">
    <source>
        <dbReference type="ARBA" id="ARBA00004370"/>
    </source>
</evidence>
<dbReference type="Proteomes" id="UP000807342">
    <property type="component" value="Unassembled WGS sequence"/>
</dbReference>
<name>A0A9P6C8R7_9AGAR</name>
<evidence type="ECO:0000259" key="8">
    <source>
        <dbReference type="Pfam" id="PF25886"/>
    </source>
</evidence>
<dbReference type="Pfam" id="PF00924">
    <property type="entry name" value="MS_channel_2nd"/>
    <property type="match status" value="1"/>
</dbReference>
<evidence type="ECO:0000259" key="7">
    <source>
        <dbReference type="Pfam" id="PF00924"/>
    </source>
</evidence>
<feature type="domain" description="Mechanosensitive ion channel MscS" evidence="7">
    <location>
        <begin position="490"/>
        <end position="557"/>
    </location>
</feature>
<feature type="compositionally biased region" description="Basic and acidic residues" evidence="5">
    <location>
        <begin position="37"/>
        <end position="60"/>
    </location>
</feature>
<reference evidence="9" key="1">
    <citation type="submission" date="2020-11" db="EMBL/GenBank/DDBJ databases">
        <authorList>
            <consortium name="DOE Joint Genome Institute"/>
            <person name="Ahrendt S."/>
            <person name="Riley R."/>
            <person name="Andreopoulos W."/>
            <person name="Labutti K."/>
            <person name="Pangilinan J."/>
            <person name="Ruiz-Duenas F.J."/>
            <person name="Barrasa J.M."/>
            <person name="Sanchez-Garcia M."/>
            <person name="Camarero S."/>
            <person name="Miyauchi S."/>
            <person name="Serrano A."/>
            <person name="Linde D."/>
            <person name="Babiker R."/>
            <person name="Drula E."/>
            <person name="Ayuso-Fernandez I."/>
            <person name="Pacheco R."/>
            <person name="Padilla G."/>
            <person name="Ferreira P."/>
            <person name="Barriuso J."/>
            <person name="Kellner H."/>
            <person name="Castanera R."/>
            <person name="Alfaro M."/>
            <person name="Ramirez L."/>
            <person name="Pisabarro A.G."/>
            <person name="Kuo A."/>
            <person name="Tritt A."/>
            <person name="Lipzen A."/>
            <person name="He G."/>
            <person name="Yan M."/>
            <person name="Ng V."/>
            <person name="Cullen D."/>
            <person name="Martin F."/>
            <person name="Rosso M.-N."/>
            <person name="Henrissat B."/>
            <person name="Hibbett D."/>
            <person name="Martinez A.T."/>
            <person name="Grigoriev I.V."/>
        </authorList>
    </citation>
    <scope>NUCLEOTIDE SEQUENCE</scope>
    <source>
        <strain evidence="9">MF-IS2</strain>
    </source>
</reference>
<evidence type="ECO:0000256" key="2">
    <source>
        <dbReference type="ARBA" id="ARBA00022692"/>
    </source>
</evidence>
<feature type="transmembrane region" description="Helical" evidence="6">
    <location>
        <begin position="162"/>
        <end position="182"/>
    </location>
</feature>
<feature type="region of interest" description="Disordered" evidence="5">
    <location>
        <begin position="653"/>
        <end position="673"/>
    </location>
</feature>
<dbReference type="InterPro" id="IPR010920">
    <property type="entry name" value="LSM_dom_sf"/>
</dbReference>
<dbReference type="InterPro" id="IPR006685">
    <property type="entry name" value="MscS_channel_2nd"/>
</dbReference>
<feature type="transmembrane region" description="Helical" evidence="6">
    <location>
        <begin position="110"/>
        <end position="127"/>
    </location>
</feature>
<comment type="caution">
    <text evidence="9">The sequence shown here is derived from an EMBL/GenBank/DDBJ whole genome shotgun (WGS) entry which is preliminary data.</text>
</comment>
<organism evidence="9 10">
    <name type="scientific">Macrolepiota fuliginosa MF-IS2</name>
    <dbReference type="NCBI Taxonomy" id="1400762"/>
    <lineage>
        <taxon>Eukaryota</taxon>
        <taxon>Fungi</taxon>
        <taxon>Dikarya</taxon>
        <taxon>Basidiomycota</taxon>
        <taxon>Agaricomycotina</taxon>
        <taxon>Agaricomycetes</taxon>
        <taxon>Agaricomycetidae</taxon>
        <taxon>Agaricales</taxon>
        <taxon>Agaricineae</taxon>
        <taxon>Agaricaceae</taxon>
        <taxon>Macrolepiota</taxon>
    </lineage>
</organism>
<dbReference type="AlphaFoldDB" id="A0A9P6C8R7"/>
<dbReference type="SUPFAM" id="SSF50182">
    <property type="entry name" value="Sm-like ribonucleoproteins"/>
    <property type="match status" value="1"/>
</dbReference>
<evidence type="ECO:0008006" key="11">
    <source>
        <dbReference type="Google" id="ProtNLM"/>
    </source>
</evidence>
<keyword evidence="3 6" id="KW-1133">Transmembrane helix</keyword>
<evidence type="ECO:0000256" key="6">
    <source>
        <dbReference type="SAM" id="Phobius"/>
    </source>
</evidence>
<evidence type="ECO:0000256" key="4">
    <source>
        <dbReference type="ARBA" id="ARBA00023136"/>
    </source>
</evidence>
<proteinExistence type="predicted"/>
<gene>
    <name evidence="9" type="ORF">P691DRAFT_772397</name>
</gene>
<dbReference type="Pfam" id="PF25886">
    <property type="entry name" value="Msy1"/>
    <property type="match status" value="1"/>
</dbReference>
<sequence length="673" mass="76984">MSNQVQPRRPHVTSENDDSLPDLEKGHPGHVTEFSEDEKGHNHANVRLDSKYEPETEDKNTDIRAGGVRKHWRPGGGWFVLVFIGLGACWIPAILGWTKFRGARVWGVKLLFWSIWLSILWAGWWFALVFSWVWHRVLLVFVHVLRFYAVKRYVNWLEYLHGYLALVAWTAALWITWVPLIADRQMGGEDPNSRSVRAINLGGRLFFALACCTAILLAEKVSVQWIALKFHERSYRRRIEVQKEAVQAFKVLFALFGRAPNAERKQSQKRRFATTWSDTLYFPLSSDQRFNYHHRFVDRGPTSKLRTALTDVTGQIFEESKVAEDDAVGKAFHRDGPDGSRKMRQLAEDIWRGLSGRSTQTNTSTPFALQKFVIESKLSGTDKGSIPKHCQGVTVDQIWKVLTGGLSHLESIPEAEFLTRCSDLHAEQRRLEETMNDLQNVVGRLDDLLMLFWVVTSILIFSVALEAELKTLIFGAGSAFVGASWLLKDSAAEILASILFLFSKHPFDVEDKVIINGKRYTVVEMRLLSTVFYDDDSVQVQAPNSLLNTMFIHNLRRSPATSEPFSIEVSHHTTEKQLEDFESRMTKFLKTKPKDYRDDFHVVIKELSFQDQKLVLNLEIKYNNNWESDIHVRARRRNAWICAVRKSLDEGGIHGPGTPGLRVTTATDGEDDV</sequence>
<evidence type="ECO:0000313" key="9">
    <source>
        <dbReference type="EMBL" id="KAF9452408.1"/>
    </source>
</evidence>
<dbReference type="GO" id="GO:0016020">
    <property type="term" value="C:membrane"/>
    <property type="evidence" value="ECO:0007669"/>
    <property type="project" value="UniProtKB-SubCell"/>
</dbReference>
<feature type="region of interest" description="Disordered" evidence="5">
    <location>
        <begin position="1"/>
        <end position="60"/>
    </location>
</feature>
<feature type="transmembrane region" description="Helical" evidence="6">
    <location>
        <begin position="448"/>
        <end position="465"/>
    </location>
</feature>
<keyword evidence="10" id="KW-1185">Reference proteome</keyword>
<evidence type="ECO:0000256" key="3">
    <source>
        <dbReference type="ARBA" id="ARBA00022989"/>
    </source>
</evidence>
<dbReference type="InterPro" id="IPR058650">
    <property type="entry name" value="Msy1/2-like"/>
</dbReference>
<accession>A0A9P6C8R7</accession>
<dbReference type="EMBL" id="MU151072">
    <property type="protein sequence ID" value="KAF9452408.1"/>
    <property type="molecule type" value="Genomic_DNA"/>
</dbReference>
<dbReference type="InterPro" id="IPR023408">
    <property type="entry name" value="MscS_beta-dom_sf"/>
</dbReference>
<keyword evidence="4 6" id="KW-0472">Membrane</keyword>